<accession>A0A5B1CIA7</accession>
<dbReference type="AlphaFoldDB" id="A0A5B1CIA7"/>
<sequence>MRLQIKLGLVAVGIGFLFLAGIGLASITSFGPWGVPHSKRADYESRLVAIKQRNTKIDHYETRSRPIRHLPIQSRNLGFISAGESLTAVFDVENVGRENLSIIKQHSPSDLEVKIQPPELRPGETAKVKLQWRLNESQVDVETGRESTTITRRARFATNDPIDPTFELKLEAKLRQKLLYPSKIQFKPSQVAEPVGKDFVVSSQTLTDLDIDSISCDAPGFIVEHSKVTDLAQLEEPSTVSASRVTFQFTPLDYGDFSWPLTAKIVNDDRSIEKIAIELTGRVRSPISFYHPDMHRKQGLSLGTLSADTEHTFHVQVRLRHETHRRLEVLDQFPPELDVVMSPQASRGIYKLTIVARKGCSTTEFNRVDRRGFIKVGDPEDPAFFRWLPIYGAIVNIAD</sequence>
<evidence type="ECO:0000313" key="1">
    <source>
        <dbReference type="EMBL" id="KAA1259971.1"/>
    </source>
</evidence>
<organism evidence="1 2">
    <name type="scientific">Rubripirellula obstinata</name>
    <dbReference type="NCBI Taxonomy" id="406547"/>
    <lineage>
        <taxon>Bacteria</taxon>
        <taxon>Pseudomonadati</taxon>
        <taxon>Planctomycetota</taxon>
        <taxon>Planctomycetia</taxon>
        <taxon>Pirellulales</taxon>
        <taxon>Pirellulaceae</taxon>
        <taxon>Rubripirellula</taxon>
    </lineage>
</organism>
<reference evidence="1 2" key="1">
    <citation type="submission" date="2019-08" db="EMBL/GenBank/DDBJ databases">
        <title>Deep-cultivation of Planctomycetes and their phenomic and genomic characterization uncovers novel biology.</title>
        <authorList>
            <person name="Wiegand S."/>
            <person name="Jogler M."/>
            <person name="Boedeker C."/>
            <person name="Pinto D."/>
            <person name="Vollmers J."/>
            <person name="Rivas-Marin E."/>
            <person name="Kohn T."/>
            <person name="Peeters S.H."/>
            <person name="Heuer A."/>
            <person name="Rast P."/>
            <person name="Oberbeckmann S."/>
            <person name="Bunk B."/>
            <person name="Jeske O."/>
            <person name="Meyerdierks A."/>
            <person name="Storesund J.E."/>
            <person name="Kallscheuer N."/>
            <person name="Luecker S."/>
            <person name="Lage O.M."/>
            <person name="Pohl T."/>
            <person name="Merkel B.J."/>
            <person name="Hornburger P."/>
            <person name="Mueller R.-W."/>
            <person name="Bruemmer F."/>
            <person name="Labrenz M."/>
            <person name="Spormann A.M."/>
            <person name="Op Den Camp H."/>
            <person name="Overmann J."/>
            <person name="Amann R."/>
            <person name="Jetten M.S.M."/>
            <person name="Mascher T."/>
            <person name="Medema M.H."/>
            <person name="Devos D.P."/>
            <person name="Kaster A.-K."/>
            <person name="Ovreas L."/>
            <person name="Rohde M."/>
            <person name="Galperin M.Y."/>
            <person name="Jogler C."/>
        </authorList>
    </citation>
    <scope>NUCLEOTIDE SEQUENCE [LARGE SCALE GENOMIC DNA]</scope>
    <source>
        <strain evidence="1 2">LF1</strain>
    </source>
</reference>
<dbReference type="PANTHER" id="PTHR37833">
    <property type="entry name" value="LIPOPROTEIN-RELATED"/>
    <property type="match status" value="1"/>
</dbReference>
<dbReference type="Proteomes" id="UP000322699">
    <property type="component" value="Unassembled WGS sequence"/>
</dbReference>
<evidence type="ECO:0008006" key="3">
    <source>
        <dbReference type="Google" id="ProtNLM"/>
    </source>
</evidence>
<keyword evidence="2" id="KW-1185">Reference proteome</keyword>
<dbReference type="InterPro" id="IPR013783">
    <property type="entry name" value="Ig-like_fold"/>
</dbReference>
<comment type="caution">
    <text evidence="1">The sequence shown here is derived from an EMBL/GenBank/DDBJ whole genome shotgun (WGS) entry which is preliminary data.</text>
</comment>
<dbReference type="EMBL" id="VRLW01000001">
    <property type="protein sequence ID" value="KAA1259971.1"/>
    <property type="molecule type" value="Genomic_DNA"/>
</dbReference>
<gene>
    <name evidence="1" type="ORF">LF1_25090</name>
</gene>
<dbReference type="Gene3D" id="2.60.40.10">
    <property type="entry name" value="Immunoglobulins"/>
    <property type="match status" value="1"/>
</dbReference>
<name>A0A5B1CIA7_9BACT</name>
<protein>
    <recommendedName>
        <fullName evidence="3">DUF1573 domain-containing protein</fullName>
    </recommendedName>
</protein>
<evidence type="ECO:0000313" key="2">
    <source>
        <dbReference type="Proteomes" id="UP000322699"/>
    </source>
</evidence>
<proteinExistence type="predicted"/>
<dbReference type="PANTHER" id="PTHR37833:SF1">
    <property type="entry name" value="SIGNAL PEPTIDE PROTEIN"/>
    <property type="match status" value="1"/>
</dbReference>